<accession>A0A975ZWT8</accession>
<proteinExistence type="predicted"/>
<organism evidence="2 3">
    <name type="scientific">Cupriavidus taiwanensis</name>
    <dbReference type="NCBI Taxonomy" id="164546"/>
    <lineage>
        <taxon>Bacteria</taxon>
        <taxon>Pseudomonadati</taxon>
        <taxon>Pseudomonadota</taxon>
        <taxon>Betaproteobacteria</taxon>
        <taxon>Burkholderiales</taxon>
        <taxon>Burkholderiaceae</taxon>
        <taxon>Cupriavidus</taxon>
    </lineage>
</organism>
<name>A0A975ZWT8_9BURK</name>
<protein>
    <submittedName>
        <fullName evidence="2">Uncharacterized protein</fullName>
    </submittedName>
</protein>
<dbReference type="Proteomes" id="UP000257016">
    <property type="component" value="Unassembled WGS sequence"/>
</dbReference>
<evidence type="ECO:0000313" key="2">
    <source>
        <dbReference type="EMBL" id="SOY41651.1"/>
    </source>
</evidence>
<feature type="compositionally biased region" description="Basic and acidic residues" evidence="1">
    <location>
        <begin position="11"/>
        <end position="22"/>
    </location>
</feature>
<dbReference type="AlphaFoldDB" id="A0A975ZWT8"/>
<feature type="region of interest" description="Disordered" evidence="1">
    <location>
        <begin position="1"/>
        <end position="22"/>
    </location>
</feature>
<gene>
    <name evidence="2" type="ORF">CBM2586_A11204</name>
</gene>
<evidence type="ECO:0000256" key="1">
    <source>
        <dbReference type="SAM" id="MobiDB-lite"/>
    </source>
</evidence>
<dbReference type="AntiFam" id="ANF00012">
    <property type="entry name" value="tRNA translation"/>
</dbReference>
<reference evidence="2 3" key="1">
    <citation type="submission" date="2018-01" db="EMBL/GenBank/DDBJ databases">
        <authorList>
            <person name="Clerissi C."/>
        </authorList>
    </citation>
    <scope>NUCLEOTIDE SEQUENCE [LARGE SCALE GENOMIC DNA]</scope>
    <source>
        <strain evidence="2">Cupriavidus taiwanensis LMG 19430</strain>
    </source>
</reference>
<evidence type="ECO:0000313" key="3">
    <source>
        <dbReference type="Proteomes" id="UP000257016"/>
    </source>
</evidence>
<sequence length="189" mass="19839">MSGPGTYNENGHPDIRGGRDRGTASFLGGHACRLSPDEACRLLQPAGALSRSGSPLPLLVGATAGAPASGIAAAPLHTAVIAGPQATKNPESVTLSGFVRAGPWDSGGAEERNRTPDLLITNELLYRLSYFGNMFRRSGTARNSSSVFRPCEALCVADAIRRRHEKRGAARPVSGKSGRDQALACASWW</sequence>
<comment type="caution">
    <text evidence="2">The sequence shown here is derived from an EMBL/GenBank/DDBJ whole genome shotgun (WGS) entry which is preliminary data.</text>
</comment>
<dbReference type="EMBL" id="OFSN01000001">
    <property type="protein sequence ID" value="SOY41651.1"/>
    <property type="molecule type" value="Genomic_DNA"/>
</dbReference>